<name>A0A7S1V1J8_9STRA</name>
<evidence type="ECO:0000256" key="1">
    <source>
        <dbReference type="SAM" id="MobiDB-lite"/>
    </source>
</evidence>
<feature type="region of interest" description="Disordered" evidence="1">
    <location>
        <begin position="53"/>
        <end position="80"/>
    </location>
</feature>
<organism evidence="2">
    <name type="scientific">Grammatophora oceanica</name>
    <dbReference type="NCBI Taxonomy" id="210454"/>
    <lineage>
        <taxon>Eukaryota</taxon>
        <taxon>Sar</taxon>
        <taxon>Stramenopiles</taxon>
        <taxon>Ochrophyta</taxon>
        <taxon>Bacillariophyta</taxon>
        <taxon>Fragilariophyceae</taxon>
        <taxon>Fragilariophycidae</taxon>
        <taxon>Rhabdonematales</taxon>
        <taxon>Grammatophoraceae</taxon>
        <taxon>Grammatophora</taxon>
    </lineage>
</organism>
<protein>
    <submittedName>
        <fullName evidence="2">Uncharacterized protein</fullName>
    </submittedName>
</protein>
<proteinExistence type="predicted"/>
<dbReference type="AlphaFoldDB" id="A0A7S1V1J8"/>
<feature type="compositionally biased region" description="Polar residues" evidence="1">
    <location>
        <begin position="66"/>
        <end position="80"/>
    </location>
</feature>
<reference evidence="2" key="1">
    <citation type="submission" date="2021-01" db="EMBL/GenBank/DDBJ databases">
        <authorList>
            <person name="Corre E."/>
            <person name="Pelletier E."/>
            <person name="Niang G."/>
            <person name="Scheremetjew M."/>
            <person name="Finn R."/>
            <person name="Kale V."/>
            <person name="Holt S."/>
            <person name="Cochrane G."/>
            <person name="Meng A."/>
            <person name="Brown T."/>
            <person name="Cohen L."/>
        </authorList>
    </citation>
    <scope>NUCLEOTIDE SEQUENCE</scope>
    <source>
        <strain evidence="2">CCMP 410</strain>
    </source>
</reference>
<accession>A0A7S1V1J8</accession>
<sequence length="120" mass="13711">MLLLRHRHKATQVDLDDPKRIRKPSTIESCCLFPDPPLLRHVKSNLSEAVEERSRPQIVLGDGDNKTSSSNDGRNLHTRVSQYTPSLPSFSRHMHAALFFETFLLILRYIESRKSASVSL</sequence>
<gene>
    <name evidence="2" type="ORF">GOCE00092_LOCUS12013</name>
</gene>
<evidence type="ECO:0000313" key="2">
    <source>
        <dbReference type="EMBL" id="CAD9283101.1"/>
    </source>
</evidence>
<dbReference type="EMBL" id="HBGK01023259">
    <property type="protein sequence ID" value="CAD9283101.1"/>
    <property type="molecule type" value="Transcribed_RNA"/>
</dbReference>